<dbReference type="GO" id="GO:0032993">
    <property type="term" value="C:protein-DNA complex"/>
    <property type="evidence" value="ECO:0007669"/>
    <property type="project" value="TreeGrafter"/>
</dbReference>
<dbReference type="InterPro" id="IPR000847">
    <property type="entry name" value="LysR_HTH_N"/>
</dbReference>
<dbReference type="Gene3D" id="1.10.10.10">
    <property type="entry name" value="Winged helix-like DNA-binding domain superfamily/Winged helix DNA-binding domain"/>
    <property type="match status" value="1"/>
</dbReference>
<name>A0A2I8F4B8_9BURK</name>
<reference evidence="6 7" key="1">
    <citation type="submission" date="2018-01" db="EMBL/GenBank/DDBJ databases">
        <title>Species boundaries and ecological features among Paraburkholderia terrae DSMZ17804T, P. hospita DSMZ17164T and P. caribensis DSMZ13236T.</title>
        <authorList>
            <person name="Pratama A.A."/>
        </authorList>
    </citation>
    <scope>NUCLEOTIDE SEQUENCE [LARGE SCALE GENOMIC DNA]</scope>
    <source>
        <strain evidence="6 7">DSM 17804</strain>
    </source>
</reference>
<feature type="domain" description="HTH lysR-type" evidence="5">
    <location>
        <begin position="6"/>
        <end position="63"/>
    </location>
</feature>
<sequence>MEPNTMDLQRIRYFVAAAEDLHFGRAAKRMNIVQSALSQQIKRFESELSIDLFYRNTHGVQLTEAGHFMLNECRILLEQADRTTRIAKDAIAGIRGRISMAFVDNAICTLLPPLIRDYRQTYPDVELCLQTMNRSEQVTALLDRRIDIGLVPGPVQIEDMDSEVFVSSPLVAVFPRGHALASRSSVRLEDLTDEAFVLFPSSIQSRLLEIIIATCAGAGFVPDVAQEANHLHTVLALVDAGVGVTLAPPWVAHARALDIVFVPVENYTPTYDLVFVRRHDSTNIALKRLWTAATTKQRVRTCGPDRNEITATRV</sequence>
<comment type="similarity">
    <text evidence="1">Belongs to the LysR transcriptional regulatory family.</text>
</comment>
<dbReference type="SUPFAM" id="SSF46785">
    <property type="entry name" value="Winged helix' DNA-binding domain"/>
    <property type="match status" value="1"/>
</dbReference>
<dbReference type="FunFam" id="1.10.10.10:FF:000001">
    <property type="entry name" value="LysR family transcriptional regulator"/>
    <property type="match status" value="1"/>
</dbReference>
<dbReference type="GO" id="GO:0003700">
    <property type="term" value="F:DNA-binding transcription factor activity"/>
    <property type="evidence" value="ECO:0007669"/>
    <property type="project" value="InterPro"/>
</dbReference>
<evidence type="ECO:0000259" key="5">
    <source>
        <dbReference type="PROSITE" id="PS50931"/>
    </source>
</evidence>
<dbReference type="KEGG" id="pter:C2L65_44855"/>
<dbReference type="EMBL" id="CP026114">
    <property type="protein sequence ID" value="AUT66716.1"/>
    <property type="molecule type" value="Genomic_DNA"/>
</dbReference>
<dbReference type="PANTHER" id="PTHR30346">
    <property type="entry name" value="TRANSCRIPTIONAL DUAL REGULATOR HCAR-RELATED"/>
    <property type="match status" value="1"/>
</dbReference>
<dbReference type="PRINTS" id="PR00039">
    <property type="entry name" value="HTHLYSR"/>
</dbReference>
<evidence type="ECO:0000256" key="3">
    <source>
        <dbReference type="ARBA" id="ARBA00023125"/>
    </source>
</evidence>
<accession>A0A2I8F4B8</accession>
<dbReference type="Proteomes" id="UP000243502">
    <property type="component" value="Chromosome 4"/>
</dbReference>
<dbReference type="Pfam" id="PF00126">
    <property type="entry name" value="HTH_1"/>
    <property type="match status" value="1"/>
</dbReference>
<proteinExistence type="inferred from homology"/>
<evidence type="ECO:0000313" key="6">
    <source>
        <dbReference type="EMBL" id="AUT66716.1"/>
    </source>
</evidence>
<dbReference type="CDD" id="cd08414">
    <property type="entry name" value="PBP2_LTTR_aromatics_like"/>
    <property type="match status" value="1"/>
</dbReference>
<dbReference type="SUPFAM" id="SSF53850">
    <property type="entry name" value="Periplasmic binding protein-like II"/>
    <property type="match status" value="1"/>
</dbReference>
<evidence type="ECO:0000256" key="2">
    <source>
        <dbReference type="ARBA" id="ARBA00023015"/>
    </source>
</evidence>
<keyword evidence="2" id="KW-0805">Transcription regulation</keyword>
<organism evidence="6 7">
    <name type="scientific">Paraburkholderia terrae</name>
    <dbReference type="NCBI Taxonomy" id="311230"/>
    <lineage>
        <taxon>Bacteria</taxon>
        <taxon>Pseudomonadati</taxon>
        <taxon>Pseudomonadota</taxon>
        <taxon>Betaproteobacteria</taxon>
        <taxon>Burkholderiales</taxon>
        <taxon>Burkholderiaceae</taxon>
        <taxon>Paraburkholderia</taxon>
    </lineage>
</organism>
<dbReference type="AlphaFoldDB" id="A0A2I8F4B8"/>
<protein>
    <submittedName>
        <fullName evidence="6">LysR family transcriptional regulator</fullName>
    </submittedName>
</protein>
<keyword evidence="3" id="KW-0238">DNA-binding</keyword>
<evidence type="ECO:0000256" key="1">
    <source>
        <dbReference type="ARBA" id="ARBA00009437"/>
    </source>
</evidence>
<dbReference type="PANTHER" id="PTHR30346:SF0">
    <property type="entry name" value="HCA OPERON TRANSCRIPTIONAL ACTIVATOR HCAR"/>
    <property type="match status" value="1"/>
</dbReference>
<dbReference type="Pfam" id="PF03466">
    <property type="entry name" value="LysR_substrate"/>
    <property type="match status" value="1"/>
</dbReference>
<dbReference type="PROSITE" id="PS50931">
    <property type="entry name" value="HTH_LYSR"/>
    <property type="match status" value="1"/>
</dbReference>
<dbReference type="InterPro" id="IPR036390">
    <property type="entry name" value="WH_DNA-bd_sf"/>
</dbReference>
<dbReference type="Gene3D" id="3.40.190.10">
    <property type="entry name" value="Periplasmic binding protein-like II"/>
    <property type="match status" value="2"/>
</dbReference>
<dbReference type="InterPro" id="IPR005119">
    <property type="entry name" value="LysR_subst-bd"/>
</dbReference>
<evidence type="ECO:0000313" key="7">
    <source>
        <dbReference type="Proteomes" id="UP000243502"/>
    </source>
</evidence>
<dbReference type="InterPro" id="IPR036388">
    <property type="entry name" value="WH-like_DNA-bd_sf"/>
</dbReference>
<keyword evidence="4" id="KW-0804">Transcription</keyword>
<dbReference type="GO" id="GO:0003677">
    <property type="term" value="F:DNA binding"/>
    <property type="evidence" value="ECO:0007669"/>
    <property type="project" value="UniProtKB-KW"/>
</dbReference>
<evidence type="ECO:0000256" key="4">
    <source>
        <dbReference type="ARBA" id="ARBA00023163"/>
    </source>
</evidence>
<gene>
    <name evidence="6" type="ORF">C2L65_44855</name>
</gene>